<keyword evidence="2" id="KW-1003">Cell membrane</keyword>
<keyword evidence="3 6" id="KW-0812">Transmembrane</keyword>
<accession>A0ABW4Y412</accession>
<dbReference type="Pfam" id="PF12704">
    <property type="entry name" value="MacB_PCD"/>
    <property type="match status" value="1"/>
</dbReference>
<name>A0ABW4Y412_9GAMM</name>
<evidence type="ECO:0000256" key="3">
    <source>
        <dbReference type="ARBA" id="ARBA00022692"/>
    </source>
</evidence>
<evidence type="ECO:0000256" key="5">
    <source>
        <dbReference type="ARBA" id="ARBA00023136"/>
    </source>
</evidence>
<keyword evidence="5 6" id="KW-0472">Membrane</keyword>
<evidence type="ECO:0000313" key="10">
    <source>
        <dbReference type="Proteomes" id="UP001597337"/>
    </source>
</evidence>
<feature type="transmembrane region" description="Helical" evidence="6">
    <location>
        <begin position="707"/>
        <end position="726"/>
    </location>
</feature>
<gene>
    <name evidence="9" type="ORF">ACFSJC_00365</name>
</gene>
<dbReference type="EMBL" id="JBHUHX010000001">
    <property type="protein sequence ID" value="MFD2110290.1"/>
    <property type="molecule type" value="Genomic_DNA"/>
</dbReference>
<dbReference type="InterPro" id="IPR025857">
    <property type="entry name" value="MacB_PCD"/>
</dbReference>
<organism evidence="9 10">
    <name type="scientific">Thiorhodococcus fuscus</name>
    <dbReference type="NCBI Taxonomy" id="527200"/>
    <lineage>
        <taxon>Bacteria</taxon>
        <taxon>Pseudomonadati</taxon>
        <taxon>Pseudomonadota</taxon>
        <taxon>Gammaproteobacteria</taxon>
        <taxon>Chromatiales</taxon>
        <taxon>Chromatiaceae</taxon>
        <taxon>Thiorhodococcus</taxon>
    </lineage>
</organism>
<dbReference type="RefSeq" id="WP_386021567.1">
    <property type="nucleotide sequence ID" value="NZ_JBHUHX010000001.1"/>
</dbReference>
<reference evidence="10" key="1">
    <citation type="journal article" date="2019" name="Int. J. Syst. Evol. Microbiol.">
        <title>The Global Catalogue of Microorganisms (GCM) 10K type strain sequencing project: providing services to taxonomists for standard genome sequencing and annotation.</title>
        <authorList>
            <consortium name="The Broad Institute Genomics Platform"/>
            <consortium name="The Broad Institute Genome Sequencing Center for Infectious Disease"/>
            <person name="Wu L."/>
            <person name="Ma J."/>
        </authorList>
    </citation>
    <scope>NUCLEOTIDE SEQUENCE [LARGE SCALE GENOMIC DNA]</scope>
    <source>
        <strain evidence="10">KACC 12597</strain>
    </source>
</reference>
<feature type="domain" description="ABC3 transporter permease C-terminal" evidence="7">
    <location>
        <begin position="709"/>
        <end position="818"/>
    </location>
</feature>
<comment type="caution">
    <text evidence="9">The sequence shown here is derived from an EMBL/GenBank/DDBJ whole genome shotgun (WGS) entry which is preliminary data.</text>
</comment>
<keyword evidence="4 6" id="KW-1133">Transmembrane helix</keyword>
<feature type="domain" description="MacB-like periplasmic core" evidence="8">
    <location>
        <begin position="23"/>
        <end position="198"/>
    </location>
</feature>
<feature type="transmembrane region" description="Helical" evidence="6">
    <location>
        <begin position="791"/>
        <end position="817"/>
    </location>
</feature>
<protein>
    <submittedName>
        <fullName evidence="9">ABC transporter permease</fullName>
    </submittedName>
</protein>
<proteinExistence type="predicted"/>
<dbReference type="Proteomes" id="UP001597337">
    <property type="component" value="Unassembled WGS sequence"/>
</dbReference>
<feature type="transmembrane region" description="Helical" evidence="6">
    <location>
        <begin position="464"/>
        <end position="487"/>
    </location>
</feature>
<feature type="transmembrane region" description="Helical" evidence="6">
    <location>
        <begin position="346"/>
        <end position="370"/>
    </location>
</feature>
<dbReference type="InterPro" id="IPR003838">
    <property type="entry name" value="ABC3_permease_C"/>
</dbReference>
<evidence type="ECO:0000256" key="6">
    <source>
        <dbReference type="SAM" id="Phobius"/>
    </source>
</evidence>
<evidence type="ECO:0000256" key="1">
    <source>
        <dbReference type="ARBA" id="ARBA00004651"/>
    </source>
</evidence>
<comment type="subcellular location">
    <subcellularLocation>
        <location evidence="1">Cell membrane</location>
        <topology evidence="1">Multi-pass membrane protein</topology>
    </subcellularLocation>
</comment>
<feature type="transmembrane region" description="Helical" evidence="6">
    <location>
        <begin position="20"/>
        <end position="40"/>
    </location>
</feature>
<evidence type="ECO:0000259" key="8">
    <source>
        <dbReference type="Pfam" id="PF12704"/>
    </source>
</evidence>
<dbReference type="PANTHER" id="PTHR30287">
    <property type="entry name" value="MEMBRANE COMPONENT OF PREDICTED ABC SUPERFAMILY METABOLITE UPTAKE TRANSPORTER"/>
    <property type="match status" value="1"/>
</dbReference>
<dbReference type="Pfam" id="PF02687">
    <property type="entry name" value="FtsX"/>
    <property type="match status" value="2"/>
</dbReference>
<sequence length="829" mass="89477">MSAWRISLRLLRRDWRSGELYLLAAALVITVAAVTAVGFFTDRVEATMERQGGELIASDLSIQSSTPLPETLADEVETRGLSTARTLEFRSVVVTDQTPQLVNIKAVDPAYPLRGELRIRANTDSQDAPVPQGPPAGEVWLESRLLPLLQVQIGDRIKIGETRLRIGAILTREPDEGRSFFNIAPRVMMNIADLKATGLIGPASRATHRLLIAGDAEAVSRYRDWIEPRLAANMSAESASEARPEFASAVERAARFLHLATLTTLLVAGAAIALASHRLVERQTDAVAIMRCLGAPRRLLTRIFLLRLVLFGLIASLVGCLVGWLAQAGLVGALSDWLGEDLPPASAAPIVTGVATGLICLLGFALPPLLQLTRVTPLRALRRDIGGPKAPATLALVAAGGALALLILWQAQDLSLAWKLIAGVMGALVTLVLCVLLLVRLAGRLTGRVRGIWRLGLAALARRPSGAVLQIGGFGIGILALLLLAVVRLDLLHAWQNSLPTDAPNYFLINIQPEEVEPLRDFLAEAGIDRAPIYPMIRGRLTRINAHEIEPSDYEDPRAERLATREFNLSYGTEPQPDNRIVAGNWWSGEEAPPQFSVETGIAETLGIALGDTLTFWISGHAVSGPVTSLREVQWDSFNVNFFVTASPALLRDEAATYITSFHLARENEGLVAELSRRFPSVTPLDVDAILGQVRQVIDRGVLAVEYVFAFTILAGLLVMYAGIQASLEDRRAEHGILRTLGAGRRALLGSLAVEFTAAGLLAGLLASIFAEATGWLLAEQLFELEFSFNPWLWVVGVLGSGLAIGLAGTLATYPLLIRPPLHSLRRAG</sequence>
<feature type="transmembrane region" description="Helical" evidence="6">
    <location>
        <begin position="747"/>
        <end position="771"/>
    </location>
</feature>
<feature type="transmembrane region" description="Helical" evidence="6">
    <location>
        <begin position="391"/>
        <end position="411"/>
    </location>
</feature>
<feature type="transmembrane region" description="Helical" evidence="6">
    <location>
        <begin position="417"/>
        <end position="443"/>
    </location>
</feature>
<feature type="domain" description="ABC3 transporter permease C-terminal" evidence="7">
    <location>
        <begin position="262"/>
        <end position="375"/>
    </location>
</feature>
<evidence type="ECO:0000256" key="4">
    <source>
        <dbReference type="ARBA" id="ARBA00022989"/>
    </source>
</evidence>
<feature type="transmembrane region" description="Helical" evidence="6">
    <location>
        <begin position="304"/>
        <end position="326"/>
    </location>
</feature>
<feature type="transmembrane region" description="Helical" evidence="6">
    <location>
        <begin position="256"/>
        <end position="275"/>
    </location>
</feature>
<keyword evidence="10" id="KW-1185">Reference proteome</keyword>
<evidence type="ECO:0000313" key="9">
    <source>
        <dbReference type="EMBL" id="MFD2110290.1"/>
    </source>
</evidence>
<dbReference type="InterPro" id="IPR038766">
    <property type="entry name" value="Membrane_comp_ABC_pdt"/>
</dbReference>
<evidence type="ECO:0000259" key="7">
    <source>
        <dbReference type="Pfam" id="PF02687"/>
    </source>
</evidence>
<dbReference type="PANTHER" id="PTHR30287:SF1">
    <property type="entry name" value="INNER MEMBRANE PROTEIN"/>
    <property type="match status" value="1"/>
</dbReference>
<evidence type="ECO:0000256" key="2">
    <source>
        <dbReference type="ARBA" id="ARBA00022475"/>
    </source>
</evidence>